<evidence type="ECO:0000313" key="2">
    <source>
        <dbReference type="Proteomes" id="UP001476807"/>
    </source>
</evidence>
<dbReference type="EMBL" id="JBEOKT010000001">
    <property type="protein sequence ID" value="MER2996154.1"/>
    <property type="molecule type" value="Genomic_DNA"/>
</dbReference>
<sequence length="102" mass="11743">MNDFKITSINPDCSYIIEGDVLQKMLGMTAIYAVEAYIARQNPLEDRILKTNEAMEYLGIKSRATLDRYQNQKGNKLKYIPGSPKRFYESDLKEFLAKNKIG</sequence>
<keyword evidence="2" id="KW-1185">Reference proteome</keyword>
<proteinExistence type="predicted"/>
<reference evidence="1 2" key="1">
    <citation type="submission" date="2024-06" db="EMBL/GenBank/DDBJ databases">
        <title>Pontibacter populi HYL7-15.</title>
        <authorList>
            <person name="Kim M.K."/>
        </authorList>
    </citation>
    <scope>NUCLEOTIDE SEQUENCE [LARGE SCALE GENOMIC DNA]</scope>
    <source>
        <strain evidence="1 2">HYL7-15</strain>
    </source>
</reference>
<comment type="caution">
    <text evidence="1">The sequence shown here is derived from an EMBL/GenBank/DDBJ whole genome shotgun (WGS) entry which is preliminary data.</text>
</comment>
<dbReference type="RefSeq" id="WP_350410289.1">
    <property type="nucleotide sequence ID" value="NZ_JBEOKT010000001.1"/>
</dbReference>
<evidence type="ECO:0000313" key="1">
    <source>
        <dbReference type="EMBL" id="MER2996154.1"/>
    </source>
</evidence>
<accession>A0ABV1RP53</accession>
<protein>
    <submittedName>
        <fullName evidence="1">Helix-turn-helix domain-containing protein</fullName>
    </submittedName>
</protein>
<organism evidence="1 2">
    <name type="scientific">Pontibacter populi</name>
    <dbReference type="NCBI Taxonomy" id="890055"/>
    <lineage>
        <taxon>Bacteria</taxon>
        <taxon>Pseudomonadati</taxon>
        <taxon>Bacteroidota</taxon>
        <taxon>Cytophagia</taxon>
        <taxon>Cytophagales</taxon>
        <taxon>Hymenobacteraceae</taxon>
        <taxon>Pontibacter</taxon>
    </lineage>
</organism>
<name>A0ABV1RP53_9BACT</name>
<dbReference type="Proteomes" id="UP001476807">
    <property type="component" value="Unassembled WGS sequence"/>
</dbReference>
<gene>
    <name evidence="1" type="ORF">ABS362_01275</name>
</gene>